<dbReference type="Proteomes" id="UP001501294">
    <property type="component" value="Unassembled WGS sequence"/>
</dbReference>
<dbReference type="PANTHER" id="PTHR30203:SF23">
    <property type="entry name" value="OUTER MEMBRANE EFFLUX PROTEIN"/>
    <property type="match status" value="1"/>
</dbReference>
<feature type="region of interest" description="Disordered" evidence="1">
    <location>
        <begin position="445"/>
        <end position="464"/>
    </location>
</feature>
<gene>
    <name evidence="2" type="ORF">GCM10023150_21650</name>
</gene>
<evidence type="ECO:0000313" key="3">
    <source>
        <dbReference type="Proteomes" id="UP001501294"/>
    </source>
</evidence>
<sequence length="464" mass="52389">MSTLKFTIVVFIGVFQFKALYAEEARNSGYGYTLESTLIMALESDPWLQKSTYKEKSLLSQAKSQSSLPDPKASISLANVPVDDFSFNSQAMTQFKLGLSQSFARGDSLDIKSDINKLTAGLEPHLRENRKNHLIMVVGTLWLDVYKAQHSIALINDKQYLFEELREAAEISYTSALSKTSQQEMIRADLELAKLQDQLTVFSEQLDTSIRKLSEYVPLPQSYLSHQQHDNQNFVSKTLPEIRLLESNNALQQHPLVKAIDKDIQVSLKTIELQEQGYKPQFAVNGSYAFRENAPDGMERPDFFSVGVSFDLPLFSDNKQDQDVKSAAYMKEAKKEEKALLLKQLHSGMTTQLASLQRLKERETLYRESLTPQVKQQGEASMIAYSNNEADFAELVRARVDEVNVQLTALEIAVDIEKAKIRANYYQASNSKEFMGLINTPANSLYSKPNNQSTLHDPSGESHE</sequence>
<comment type="caution">
    <text evidence="2">The sequence shown here is derived from an EMBL/GenBank/DDBJ whole genome shotgun (WGS) entry which is preliminary data.</text>
</comment>
<evidence type="ECO:0008006" key="4">
    <source>
        <dbReference type="Google" id="ProtNLM"/>
    </source>
</evidence>
<name>A0ABP8I8H7_9GAMM</name>
<evidence type="ECO:0000313" key="2">
    <source>
        <dbReference type="EMBL" id="GAA4353232.1"/>
    </source>
</evidence>
<proteinExistence type="predicted"/>
<keyword evidence="3" id="KW-1185">Reference proteome</keyword>
<protein>
    <recommendedName>
        <fullName evidence="4">Transporter</fullName>
    </recommendedName>
</protein>
<dbReference type="PANTHER" id="PTHR30203">
    <property type="entry name" value="OUTER MEMBRANE CATION EFFLUX PROTEIN"/>
    <property type="match status" value="1"/>
</dbReference>
<accession>A0ABP8I8H7</accession>
<dbReference type="SUPFAM" id="SSF56954">
    <property type="entry name" value="Outer membrane efflux proteins (OEP)"/>
    <property type="match status" value="1"/>
</dbReference>
<evidence type="ECO:0000256" key="1">
    <source>
        <dbReference type="SAM" id="MobiDB-lite"/>
    </source>
</evidence>
<dbReference type="EMBL" id="BAABFU010000003">
    <property type="protein sequence ID" value="GAA4353232.1"/>
    <property type="molecule type" value="Genomic_DNA"/>
</dbReference>
<dbReference type="InterPro" id="IPR010131">
    <property type="entry name" value="MdtP/NodT-like"/>
</dbReference>
<reference evidence="3" key="1">
    <citation type="journal article" date="2019" name="Int. J. Syst. Evol. Microbiol.">
        <title>The Global Catalogue of Microorganisms (GCM) 10K type strain sequencing project: providing services to taxonomists for standard genome sequencing and annotation.</title>
        <authorList>
            <consortium name="The Broad Institute Genomics Platform"/>
            <consortium name="The Broad Institute Genome Sequencing Center for Infectious Disease"/>
            <person name="Wu L."/>
            <person name="Ma J."/>
        </authorList>
    </citation>
    <scope>NUCLEOTIDE SEQUENCE [LARGE SCALE GENOMIC DNA]</scope>
    <source>
        <strain evidence="3">JCM 17727</strain>
    </source>
</reference>
<organism evidence="2 3">
    <name type="scientific">Kangiella taiwanensis</name>
    <dbReference type="NCBI Taxonomy" id="1079179"/>
    <lineage>
        <taxon>Bacteria</taxon>
        <taxon>Pseudomonadati</taxon>
        <taxon>Pseudomonadota</taxon>
        <taxon>Gammaproteobacteria</taxon>
        <taxon>Kangiellales</taxon>
        <taxon>Kangiellaceae</taxon>
        <taxon>Kangiella</taxon>
    </lineage>
</organism>
<dbReference type="Gene3D" id="1.20.1600.10">
    <property type="entry name" value="Outer membrane efflux proteins (OEP)"/>
    <property type="match status" value="1"/>
</dbReference>
<dbReference type="RefSeq" id="WP_223579184.1">
    <property type="nucleotide sequence ID" value="NZ_BAABFU010000003.1"/>
</dbReference>
<feature type="compositionally biased region" description="Polar residues" evidence="1">
    <location>
        <begin position="445"/>
        <end position="456"/>
    </location>
</feature>